<organism evidence="1 2">
    <name type="scientific">Desulfovibrio litoralis DSM 11393</name>
    <dbReference type="NCBI Taxonomy" id="1121455"/>
    <lineage>
        <taxon>Bacteria</taxon>
        <taxon>Pseudomonadati</taxon>
        <taxon>Thermodesulfobacteriota</taxon>
        <taxon>Desulfovibrionia</taxon>
        <taxon>Desulfovibrionales</taxon>
        <taxon>Desulfovibrionaceae</taxon>
        <taxon>Desulfovibrio</taxon>
    </lineage>
</organism>
<dbReference type="RefSeq" id="WP_178139354.1">
    <property type="nucleotide sequence ID" value="NZ_FRDI01000016.1"/>
</dbReference>
<reference evidence="1 2" key="1">
    <citation type="submission" date="2016-12" db="EMBL/GenBank/DDBJ databases">
        <authorList>
            <person name="Song W.-J."/>
            <person name="Kurnit D.M."/>
        </authorList>
    </citation>
    <scope>NUCLEOTIDE SEQUENCE [LARGE SCALE GENOMIC DNA]</scope>
    <source>
        <strain evidence="1 2">DSM 11393</strain>
    </source>
</reference>
<dbReference type="EMBL" id="FRDI01000016">
    <property type="protein sequence ID" value="SHN72178.1"/>
    <property type="molecule type" value="Genomic_DNA"/>
</dbReference>
<proteinExistence type="predicted"/>
<dbReference type="STRING" id="1121455.SAMN02745728_02294"/>
<dbReference type="AlphaFoldDB" id="A0A1M7TND9"/>
<name>A0A1M7TND9_9BACT</name>
<dbReference type="Proteomes" id="UP000186469">
    <property type="component" value="Unassembled WGS sequence"/>
</dbReference>
<gene>
    <name evidence="1" type="ORF">SAMN02745728_02294</name>
</gene>
<protein>
    <submittedName>
        <fullName evidence="1">Uncharacterized protein</fullName>
    </submittedName>
</protein>
<accession>A0A1M7TND9</accession>
<sequence length="56" mass="6521">MYLNIYPLQKDFAEIKKVASTAITELWRDIVGEEKMHNIIITPRKHVKSSSDFINS</sequence>
<evidence type="ECO:0000313" key="1">
    <source>
        <dbReference type="EMBL" id="SHN72178.1"/>
    </source>
</evidence>
<evidence type="ECO:0000313" key="2">
    <source>
        <dbReference type="Proteomes" id="UP000186469"/>
    </source>
</evidence>
<keyword evidence="2" id="KW-1185">Reference proteome</keyword>